<organism evidence="2 3">
    <name type="scientific">Nocardia farcinica (strain IFM 10152)</name>
    <dbReference type="NCBI Taxonomy" id="247156"/>
    <lineage>
        <taxon>Bacteria</taxon>
        <taxon>Bacillati</taxon>
        <taxon>Actinomycetota</taxon>
        <taxon>Actinomycetes</taxon>
        <taxon>Mycobacteriales</taxon>
        <taxon>Nocardiaceae</taxon>
        <taxon>Nocardia</taxon>
    </lineage>
</organism>
<accession>Q5YZ15</accession>
<dbReference type="AlphaFoldDB" id="Q5YZ15"/>
<evidence type="ECO:0000313" key="2">
    <source>
        <dbReference type="EMBL" id="BAD56576.1"/>
    </source>
</evidence>
<evidence type="ECO:0008006" key="4">
    <source>
        <dbReference type="Google" id="ProtNLM"/>
    </source>
</evidence>
<proteinExistence type="predicted"/>
<feature type="region of interest" description="Disordered" evidence="1">
    <location>
        <begin position="26"/>
        <end position="71"/>
    </location>
</feature>
<keyword evidence="3" id="KW-1185">Reference proteome</keyword>
<dbReference type="EMBL" id="AP006618">
    <property type="protein sequence ID" value="BAD56576.1"/>
    <property type="molecule type" value="Genomic_DNA"/>
</dbReference>
<reference evidence="2 3" key="1">
    <citation type="journal article" date="2004" name="Proc. Natl. Acad. Sci. U.S.A.">
        <title>The complete genomic sequence of Nocardia farcinica IFM 10152.</title>
        <authorList>
            <person name="Ishikawa J."/>
            <person name="Yamashita A."/>
            <person name="Mikami Y."/>
            <person name="Hoshino Y."/>
            <person name="Kurita H."/>
            <person name="Hotta K."/>
            <person name="Shiba T."/>
            <person name="Hattori M."/>
        </authorList>
    </citation>
    <scope>NUCLEOTIDE SEQUENCE [LARGE SCALE GENOMIC DNA]</scope>
    <source>
        <strain evidence="2 3">IFM 10152</strain>
    </source>
</reference>
<name>Q5YZ15_NOCFA</name>
<dbReference type="Pfam" id="PF14013">
    <property type="entry name" value="MT0933_antitox"/>
    <property type="match status" value="1"/>
</dbReference>
<evidence type="ECO:0000313" key="3">
    <source>
        <dbReference type="Proteomes" id="UP000006820"/>
    </source>
</evidence>
<protein>
    <recommendedName>
        <fullName evidence="4">Antitoxin Rv0909/MT0933</fullName>
    </recommendedName>
</protein>
<dbReference type="InterPro" id="IPR028037">
    <property type="entry name" value="Antitoxin_Rv0909/MT0933"/>
</dbReference>
<dbReference type="Proteomes" id="UP000006820">
    <property type="component" value="Chromosome"/>
</dbReference>
<dbReference type="KEGG" id="nfa:NFA_17300"/>
<gene>
    <name evidence="2" type="ordered locus">NFA_17300</name>
</gene>
<feature type="compositionally biased region" description="Basic and acidic residues" evidence="1">
    <location>
        <begin position="26"/>
        <end position="42"/>
    </location>
</feature>
<feature type="compositionally biased region" description="Basic and acidic residues" evidence="1">
    <location>
        <begin position="49"/>
        <end position="65"/>
    </location>
</feature>
<dbReference type="eggNOG" id="ENOG5033D21">
    <property type="taxonomic scope" value="Bacteria"/>
</dbReference>
<dbReference type="STRING" id="247156.NFA_17300"/>
<sequence length="71" mass="8163">MHRASREHQEERMSIIDKLKELVGKNPDRVKGGIDKAGDMFDQRTGGKYADHVDKGQQKAKDYLDRPNQQP</sequence>
<evidence type="ECO:0000256" key="1">
    <source>
        <dbReference type="SAM" id="MobiDB-lite"/>
    </source>
</evidence>
<dbReference type="HOGENOM" id="CLU_148727_5_1_11"/>